<dbReference type="Gene3D" id="3.40.50.1580">
    <property type="entry name" value="Nucleoside phosphorylase domain"/>
    <property type="match status" value="1"/>
</dbReference>
<evidence type="ECO:0000256" key="4">
    <source>
        <dbReference type="ARBA" id="ARBA00022801"/>
    </source>
</evidence>
<evidence type="ECO:0000256" key="5">
    <source>
        <dbReference type="ARBA" id="ARBA00023167"/>
    </source>
</evidence>
<dbReference type="InterPro" id="IPR010049">
    <property type="entry name" value="MTA_SAH_Nsdase"/>
</dbReference>
<dbReference type="PANTHER" id="PTHR46832">
    <property type="entry name" value="5'-METHYLTHIOADENOSINE/S-ADENOSYLHOMOCYSTEINE NUCLEOSIDASE"/>
    <property type="match status" value="1"/>
</dbReference>
<keyword evidence="3" id="KW-0028">Amino-acid biosynthesis</keyword>
<evidence type="ECO:0000313" key="7">
    <source>
        <dbReference type="EMBL" id="ODS31548.1"/>
    </source>
</evidence>
<dbReference type="GO" id="GO:0019284">
    <property type="term" value="P:L-methionine salvage from S-adenosylmethionine"/>
    <property type="evidence" value="ECO:0007669"/>
    <property type="project" value="TreeGrafter"/>
</dbReference>
<evidence type="ECO:0000313" key="8">
    <source>
        <dbReference type="Proteomes" id="UP000094056"/>
    </source>
</evidence>
<dbReference type="AlphaFoldDB" id="A0A1E3X7C7"/>
<feature type="domain" description="Nucleoside phosphorylase" evidence="6">
    <location>
        <begin position="7"/>
        <end position="206"/>
    </location>
</feature>
<name>A0A1E3X7C7_9BACT</name>
<comment type="pathway">
    <text evidence="1">Amino-acid biosynthesis; L-methionine biosynthesis via salvage pathway; S-methyl-5-thio-alpha-D-ribose 1-phosphate from S-methyl-5'-thioadenosine (hydrolase route): step 1/2.</text>
</comment>
<dbReference type="Proteomes" id="UP000094056">
    <property type="component" value="Unassembled WGS sequence"/>
</dbReference>
<sequence>MSSGKMIAILCAIRQEISPLVACMNVSKKFVVDEVLFYQGDLNGLPLTLVEGGVGRKNAVKAANYLLKSMKVNLLISSGVAGGLRQCIHVGDLIVAESVGYSKQSDFDGEELQLESDYVCKKEIVQLARELSNGLETKFHFGNLLTVDKVISQASTKKKIGEQNSFLAVDMESAAVAEVAYGKGVKFAAIRSISDDIEDDLHFDYDNIMSDEGKVKVTSVALEVMKHPHKLALLRRLNKQTKTAAKSLAFFISQFVPVLYDKAIA</sequence>
<evidence type="ECO:0000256" key="2">
    <source>
        <dbReference type="ARBA" id="ARBA00011974"/>
    </source>
</evidence>
<dbReference type="GO" id="GO:0005829">
    <property type="term" value="C:cytosol"/>
    <property type="evidence" value="ECO:0007669"/>
    <property type="project" value="TreeGrafter"/>
</dbReference>
<dbReference type="CDD" id="cd17877">
    <property type="entry name" value="NP_MTAN-like"/>
    <property type="match status" value="1"/>
</dbReference>
<evidence type="ECO:0000256" key="1">
    <source>
        <dbReference type="ARBA" id="ARBA00004945"/>
    </source>
</evidence>
<protein>
    <recommendedName>
        <fullName evidence="2">adenosylhomocysteine nucleosidase</fullName>
        <ecNumber evidence="2">3.2.2.9</ecNumber>
    </recommendedName>
</protein>
<dbReference type="GO" id="GO:0008930">
    <property type="term" value="F:methylthioadenosine nucleosidase activity"/>
    <property type="evidence" value="ECO:0007669"/>
    <property type="project" value="InterPro"/>
</dbReference>
<dbReference type="InterPro" id="IPR000845">
    <property type="entry name" value="Nucleoside_phosphorylase_d"/>
</dbReference>
<evidence type="ECO:0000256" key="3">
    <source>
        <dbReference type="ARBA" id="ARBA00022605"/>
    </source>
</evidence>
<dbReference type="UniPathway" id="UPA00904">
    <property type="reaction ID" value="UER00871"/>
</dbReference>
<dbReference type="InterPro" id="IPR035994">
    <property type="entry name" value="Nucleoside_phosphorylase_sf"/>
</dbReference>
<dbReference type="GO" id="GO:0009164">
    <property type="term" value="P:nucleoside catabolic process"/>
    <property type="evidence" value="ECO:0007669"/>
    <property type="project" value="InterPro"/>
</dbReference>
<dbReference type="PATRIC" id="fig|1872076.5.peg.3960"/>
<keyword evidence="4" id="KW-0378">Hydrolase</keyword>
<dbReference type="EC" id="3.2.2.9" evidence="2"/>
<dbReference type="GO" id="GO:0008782">
    <property type="term" value="F:adenosylhomocysteine nucleosidase activity"/>
    <property type="evidence" value="ECO:0007669"/>
    <property type="project" value="UniProtKB-EC"/>
</dbReference>
<dbReference type="GO" id="GO:0019509">
    <property type="term" value="P:L-methionine salvage from methylthioadenosine"/>
    <property type="evidence" value="ECO:0007669"/>
    <property type="project" value="UniProtKB-UniPathway"/>
</dbReference>
<dbReference type="EMBL" id="MAYW01000110">
    <property type="protein sequence ID" value="ODS31548.1"/>
    <property type="molecule type" value="Genomic_DNA"/>
</dbReference>
<keyword evidence="5" id="KW-0486">Methionine biosynthesis</keyword>
<dbReference type="SUPFAM" id="SSF53167">
    <property type="entry name" value="Purine and uridine phosphorylases"/>
    <property type="match status" value="1"/>
</dbReference>
<evidence type="ECO:0000259" key="6">
    <source>
        <dbReference type="Pfam" id="PF01048"/>
    </source>
</evidence>
<accession>A0A1E3X7C7</accession>
<dbReference type="Pfam" id="PF01048">
    <property type="entry name" value="PNP_UDP_1"/>
    <property type="match status" value="1"/>
</dbReference>
<gene>
    <name evidence="7" type="ORF">SCARUB_03328</name>
</gene>
<dbReference type="PANTHER" id="PTHR46832:SF1">
    <property type="entry name" value="5'-METHYLTHIOADENOSINE_S-ADENOSYLHOMOCYSTEINE NUCLEOSIDASE"/>
    <property type="match status" value="1"/>
</dbReference>
<organism evidence="7 8">
    <name type="scientific">Candidatus Scalindua rubra</name>
    <dbReference type="NCBI Taxonomy" id="1872076"/>
    <lineage>
        <taxon>Bacteria</taxon>
        <taxon>Pseudomonadati</taxon>
        <taxon>Planctomycetota</taxon>
        <taxon>Candidatus Brocadiia</taxon>
        <taxon>Candidatus Brocadiales</taxon>
        <taxon>Candidatus Scalinduaceae</taxon>
        <taxon>Candidatus Scalindua</taxon>
    </lineage>
</organism>
<dbReference type="NCBIfam" id="TIGR01704">
    <property type="entry name" value="MTA_SAH-Nsdase"/>
    <property type="match status" value="1"/>
</dbReference>
<reference evidence="7 8" key="1">
    <citation type="submission" date="2016-07" db="EMBL/GenBank/DDBJ databases">
        <title>Draft genome of Scalindua rubra, obtained from a brine-seawater interface in the Red Sea, sheds light on salt adaptation in anammox bacteria.</title>
        <authorList>
            <person name="Speth D.R."/>
            <person name="Lagkouvardos I."/>
            <person name="Wang Y."/>
            <person name="Qian P.-Y."/>
            <person name="Dutilh B.E."/>
            <person name="Jetten M.S."/>
        </authorList>
    </citation>
    <scope>NUCLEOTIDE SEQUENCE [LARGE SCALE GENOMIC DNA]</scope>
    <source>
        <strain evidence="7">BSI-1</strain>
    </source>
</reference>
<comment type="caution">
    <text evidence="7">The sequence shown here is derived from an EMBL/GenBank/DDBJ whole genome shotgun (WGS) entry which is preliminary data.</text>
</comment>
<proteinExistence type="predicted"/>